<evidence type="ECO:0000313" key="2">
    <source>
        <dbReference type="Proteomes" id="UP000056450"/>
    </source>
</evidence>
<name>A0AAP1C981_9BURK</name>
<dbReference type="AlphaFoldDB" id="A0AAP1C981"/>
<dbReference type="RefSeq" id="WP_059546900.1">
    <property type="nucleotide sequence ID" value="NZ_CP013438.1"/>
</dbReference>
<sequence>MIIVPIAAHGGRRVRFRLGTVWHQSRKRRGSALDLRHGEARRANDRHGALLDVYQAAGAFRQHNRSVTPDDVEPISC</sequence>
<proteinExistence type="predicted"/>
<dbReference type="EMBL" id="LOTQ01000030">
    <property type="protein sequence ID" value="KVA04626.1"/>
    <property type="molecule type" value="Genomic_DNA"/>
</dbReference>
<dbReference type="KEGG" id="blat:WK25_24435"/>
<gene>
    <name evidence="1" type="ORF">WI41_21300</name>
</gene>
<organism evidence="1 2">
    <name type="scientific">Burkholderia latens</name>
    <dbReference type="NCBI Taxonomy" id="488446"/>
    <lineage>
        <taxon>Bacteria</taxon>
        <taxon>Pseudomonadati</taxon>
        <taxon>Pseudomonadota</taxon>
        <taxon>Betaproteobacteria</taxon>
        <taxon>Burkholderiales</taxon>
        <taxon>Burkholderiaceae</taxon>
        <taxon>Burkholderia</taxon>
        <taxon>Burkholderia cepacia complex</taxon>
    </lineage>
</organism>
<dbReference type="Proteomes" id="UP000056450">
    <property type="component" value="Unassembled WGS sequence"/>
</dbReference>
<comment type="caution">
    <text evidence="1">The sequence shown here is derived from an EMBL/GenBank/DDBJ whole genome shotgun (WGS) entry which is preliminary data.</text>
</comment>
<protein>
    <submittedName>
        <fullName evidence="1">Uncharacterized protein</fullName>
    </submittedName>
</protein>
<reference evidence="1 2" key="1">
    <citation type="submission" date="2015-11" db="EMBL/GenBank/DDBJ databases">
        <title>Expanding the genomic diversity of Burkholderia species for the development of highly accurate diagnostics.</title>
        <authorList>
            <person name="Sahl J."/>
            <person name="Keim P."/>
            <person name="Wagner D."/>
        </authorList>
    </citation>
    <scope>NUCLEOTIDE SEQUENCE [LARGE SCALE GENOMIC DNA]</scope>
    <source>
        <strain evidence="1 2">RF32-BP12</strain>
    </source>
</reference>
<evidence type="ECO:0000313" key="1">
    <source>
        <dbReference type="EMBL" id="KVA04626.1"/>
    </source>
</evidence>
<accession>A0AAP1C981</accession>